<dbReference type="AlphaFoldDB" id="A0A9E7DCS3"/>
<dbReference type="PANTHER" id="PTHR43660:SF1">
    <property type="entry name" value="DIPEPTIDYL CARBOXYPEPTIDASE"/>
    <property type="match status" value="1"/>
</dbReference>
<dbReference type="PANTHER" id="PTHR43660">
    <property type="entry name" value="DIPEPTIDYL CARBOXYPEPTIDASE"/>
    <property type="match status" value="1"/>
</dbReference>
<evidence type="ECO:0000256" key="3">
    <source>
        <dbReference type="ARBA" id="ARBA00022723"/>
    </source>
</evidence>
<gene>
    <name evidence="9" type="ORF">M3I41_03775</name>
</gene>
<evidence type="ECO:0000256" key="2">
    <source>
        <dbReference type="ARBA" id="ARBA00022670"/>
    </source>
</evidence>
<dbReference type="InterPro" id="IPR001567">
    <property type="entry name" value="Pept_M3A_M3B_dom"/>
</dbReference>
<accession>A0A9E7DCS3</accession>
<dbReference type="GO" id="GO:0046872">
    <property type="term" value="F:metal ion binding"/>
    <property type="evidence" value="ECO:0007669"/>
    <property type="project" value="UniProtKB-UniRule"/>
</dbReference>
<dbReference type="CDD" id="cd06456">
    <property type="entry name" value="M3A_DCP"/>
    <property type="match status" value="1"/>
</dbReference>
<feature type="domain" description="Peptidase M3A/M3B catalytic" evidence="8">
    <location>
        <begin position="229"/>
        <end position="669"/>
    </location>
</feature>
<dbReference type="GO" id="GO:0004180">
    <property type="term" value="F:carboxypeptidase activity"/>
    <property type="evidence" value="ECO:0007669"/>
    <property type="project" value="TreeGrafter"/>
</dbReference>
<evidence type="ECO:0000259" key="8">
    <source>
        <dbReference type="Pfam" id="PF01432"/>
    </source>
</evidence>
<evidence type="ECO:0000256" key="6">
    <source>
        <dbReference type="ARBA" id="ARBA00023049"/>
    </source>
</evidence>
<comment type="similarity">
    <text evidence="1 7">Belongs to the peptidase M3 family.</text>
</comment>
<keyword evidence="4 7" id="KW-0378">Hydrolase</keyword>
<sequence length="671" mass="74384">MSELFSATIAAMEADLDPANPLAKPWSLELGLPDFSVLKHEDFEPAIRAGMRQQRAQWEAIATNPQPPTVDNTVVACELSGALLERALIALGALTSATYCPDLDDLEERLAPELSEHSDAYSLDVRMYRRYKQLAESDQEFDEETKRVITLAVEEFERDGVALEGADLAKLRELNAAITKLSVRFHTLVTDEIHASGVANFTLTPQLATLESHDERVALLNKAKSRNFGGERDTRQIVEQLAKLRAQRAQLLGFEHHAASVAAESAAKTTEAVNAMLSRLAGPAMANARRDGQRLAQRMAQAEPGVEFTTADWLRYEEAERKELFGVDDEILAPYLELNNVIDGVFFAANRLYGITFHEREDLAAHMYDPDLRVWEVREADGSVLALFVGDYYARAGKSGGAWMNTFNEPGALTDTKPIIINCLNITKPASGPTLLSWDNVITCFHEFGHALHGMFGATYYPSVNGTNVARDVVEFPSQVNENWALHPQVLARYARHHVTGEPMPANLLEQLRAQGSFGQGYMTSEYLGAALLDQAWHQLAPEQVPTEAEQVEEFEHQALAQAGIDDSLVLPRYRTAYFSHAFGGGYDAAYYAYIWSEVMDADAVAWFRTAGLGAIGTEADNDGGLNRQAGQRFRDEFLSRGDSREAALSYQRFAGRKPSLEHLLKRRGLD</sequence>
<comment type="cofactor">
    <cofactor evidence="7">
        <name>Zn(2+)</name>
        <dbReference type="ChEBI" id="CHEBI:29105"/>
    </cofactor>
    <text evidence="7">Binds 1 zinc ion.</text>
</comment>
<evidence type="ECO:0000256" key="4">
    <source>
        <dbReference type="ARBA" id="ARBA00022801"/>
    </source>
</evidence>
<proteinExistence type="inferred from homology"/>
<dbReference type="GO" id="GO:0005829">
    <property type="term" value="C:cytosol"/>
    <property type="evidence" value="ECO:0007669"/>
    <property type="project" value="TreeGrafter"/>
</dbReference>
<evidence type="ECO:0000313" key="10">
    <source>
        <dbReference type="Proteomes" id="UP000830236"/>
    </source>
</evidence>
<keyword evidence="6 7" id="KW-0482">Metalloprotease</keyword>
<evidence type="ECO:0000256" key="7">
    <source>
        <dbReference type="RuleBase" id="RU003435"/>
    </source>
</evidence>
<dbReference type="Pfam" id="PF01432">
    <property type="entry name" value="Peptidase_M3"/>
    <property type="match status" value="1"/>
</dbReference>
<keyword evidence="3 7" id="KW-0479">Metal-binding</keyword>
<name>A0A9E7DCS3_9ACTO</name>
<dbReference type="GO" id="GO:0004222">
    <property type="term" value="F:metalloendopeptidase activity"/>
    <property type="evidence" value="ECO:0007669"/>
    <property type="project" value="InterPro"/>
</dbReference>
<organism evidence="9 10">
    <name type="scientific">Actinomyces graevenitzii</name>
    <dbReference type="NCBI Taxonomy" id="55565"/>
    <lineage>
        <taxon>Bacteria</taxon>
        <taxon>Bacillati</taxon>
        <taxon>Actinomycetota</taxon>
        <taxon>Actinomycetes</taxon>
        <taxon>Actinomycetales</taxon>
        <taxon>Actinomycetaceae</taxon>
        <taxon>Actinomyces</taxon>
    </lineage>
</organism>
<dbReference type="FunFam" id="3.40.390.10:FF:000009">
    <property type="entry name" value="Oligopeptidase A"/>
    <property type="match status" value="1"/>
</dbReference>
<keyword evidence="2 7" id="KW-0645">Protease</keyword>
<reference evidence="9" key="1">
    <citation type="submission" date="2022-05" db="EMBL/GenBank/DDBJ databases">
        <title>Using nanopore sequencing to obtain complete genomes from saliva samples.</title>
        <authorList>
            <person name="Baker J.L."/>
        </authorList>
    </citation>
    <scope>NUCLEOTIDE SEQUENCE</scope>
    <source>
        <strain evidence="9">JCVI-JB-Ag32</strain>
    </source>
</reference>
<dbReference type="SUPFAM" id="SSF55486">
    <property type="entry name" value="Metalloproteases ('zincins'), catalytic domain"/>
    <property type="match status" value="1"/>
</dbReference>
<evidence type="ECO:0000313" key="9">
    <source>
        <dbReference type="EMBL" id="UQF80399.1"/>
    </source>
</evidence>
<protein>
    <submittedName>
        <fullName evidence="9">M3 family metallopeptidase</fullName>
    </submittedName>
</protein>
<keyword evidence="5 7" id="KW-0862">Zinc</keyword>
<dbReference type="InterPro" id="IPR045090">
    <property type="entry name" value="Pept_M3A_M3B"/>
</dbReference>
<evidence type="ECO:0000256" key="5">
    <source>
        <dbReference type="ARBA" id="ARBA00022833"/>
    </source>
</evidence>
<dbReference type="InterPro" id="IPR034005">
    <property type="entry name" value="M3A_DCP"/>
</dbReference>
<dbReference type="EMBL" id="CP097095">
    <property type="protein sequence ID" value="UQF80399.1"/>
    <property type="molecule type" value="Genomic_DNA"/>
</dbReference>
<dbReference type="KEGG" id="agh:M3I41_03775"/>
<evidence type="ECO:0000256" key="1">
    <source>
        <dbReference type="ARBA" id="ARBA00006040"/>
    </source>
</evidence>
<dbReference type="GO" id="GO:0006508">
    <property type="term" value="P:proteolysis"/>
    <property type="evidence" value="ECO:0007669"/>
    <property type="project" value="UniProtKB-KW"/>
</dbReference>
<dbReference type="Gene3D" id="1.10.1370.40">
    <property type="match status" value="3"/>
</dbReference>
<dbReference type="Proteomes" id="UP000830236">
    <property type="component" value="Chromosome"/>
</dbReference>